<organism evidence="4 5">
    <name type="scientific">Zingiber officinale</name>
    <name type="common">Ginger</name>
    <name type="synonym">Amomum zingiber</name>
    <dbReference type="NCBI Taxonomy" id="94328"/>
    <lineage>
        <taxon>Eukaryota</taxon>
        <taxon>Viridiplantae</taxon>
        <taxon>Streptophyta</taxon>
        <taxon>Embryophyta</taxon>
        <taxon>Tracheophyta</taxon>
        <taxon>Spermatophyta</taxon>
        <taxon>Magnoliopsida</taxon>
        <taxon>Liliopsida</taxon>
        <taxon>Zingiberales</taxon>
        <taxon>Zingiberaceae</taxon>
        <taxon>Zingiber</taxon>
    </lineage>
</organism>
<dbReference type="GO" id="GO:0003680">
    <property type="term" value="F:minor groove of adenine-thymine-rich DNA binding"/>
    <property type="evidence" value="ECO:0007669"/>
    <property type="project" value="UniProtKB-UniRule"/>
</dbReference>
<feature type="compositionally biased region" description="Polar residues" evidence="2">
    <location>
        <begin position="73"/>
        <end position="86"/>
    </location>
</feature>
<comment type="caution">
    <text evidence="4">The sequence shown here is derived from an EMBL/GenBank/DDBJ whole genome shotgun (WGS) entry which is preliminary data.</text>
</comment>
<evidence type="ECO:0000259" key="3">
    <source>
        <dbReference type="PROSITE" id="PS51742"/>
    </source>
</evidence>
<evidence type="ECO:0000313" key="4">
    <source>
        <dbReference type="EMBL" id="KAG6481362.1"/>
    </source>
</evidence>
<feature type="compositionally biased region" description="Low complexity" evidence="2">
    <location>
        <begin position="280"/>
        <end position="291"/>
    </location>
</feature>
<comment type="subcellular location">
    <subcellularLocation>
        <location evidence="1">Nucleus</location>
    </subcellularLocation>
</comment>
<feature type="compositionally biased region" description="Low complexity" evidence="2">
    <location>
        <begin position="101"/>
        <end position="121"/>
    </location>
</feature>
<sequence length="337" mass="34757">MEGQSIANPRESSSIDLQSMAMHGGSSSYLTDDPLLLTMISSSSAAHPQLPPSYQGNGGGGGGNPEAIDGGSVAQTANGLNPNTGEPETKRKRGRPRKYGPDGPILAPSSSSALLSSSELINGPKRRGRPLGSTKKHQMVAQGTAKLGSCLHLICVNEGEDVFAKISSFSQLESQTISILSATGVASKVTLFQPSIIPACGMGWFEILSLTGSFHNSSDRQSLMGGLTVSVADSKGNVVGGRIAGSFVAASPVLVVLGSFIPGRLELKETNAVPSPNLVSGGTTNTGNSSSRAAFSVPSGDPMNPPIQSPAICSDINSLDRPVKRNFDQERGGVERL</sequence>
<dbReference type="Pfam" id="PF03479">
    <property type="entry name" value="PCC"/>
    <property type="match status" value="1"/>
</dbReference>
<evidence type="ECO:0000256" key="2">
    <source>
        <dbReference type="SAM" id="MobiDB-lite"/>
    </source>
</evidence>
<dbReference type="PANTHER" id="PTHR31500:SF57">
    <property type="entry name" value="AT-HOOK MOTIF NUCLEAR-LOCALIZED PROTEIN 10"/>
    <property type="match status" value="1"/>
</dbReference>
<comment type="function">
    <text evidence="1">Transcription factor that specifically binds AT-rich DNA sequences related to the nuclear matrix attachment regions (MARs).</text>
</comment>
<dbReference type="PANTHER" id="PTHR31500">
    <property type="entry name" value="AT-HOOK MOTIF NUCLEAR-LOCALIZED PROTEIN 9"/>
    <property type="match status" value="1"/>
</dbReference>
<keyword evidence="1" id="KW-0804">Transcription</keyword>
<proteinExistence type="predicted"/>
<dbReference type="CDD" id="cd11378">
    <property type="entry name" value="DUF296"/>
    <property type="match status" value="1"/>
</dbReference>
<evidence type="ECO:0000313" key="5">
    <source>
        <dbReference type="Proteomes" id="UP000734854"/>
    </source>
</evidence>
<dbReference type="GO" id="GO:0005634">
    <property type="term" value="C:nucleus"/>
    <property type="evidence" value="ECO:0007669"/>
    <property type="project" value="UniProtKB-SubCell"/>
</dbReference>
<reference evidence="4 5" key="1">
    <citation type="submission" date="2020-08" db="EMBL/GenBank/DDBJ databases">
        <title>Plant Genome Project.</title>
        <authorList>
            <person name="Zhang R.-G."/>
        </authorList>
    </citation>
    <scope>NUCLEOTIDE SEQUENCE [LARGE SCALE GENOMIC DNA]</scope>
    <source>
        <tissue evidence="4">Rhizome</tissue>
    </source>
</reference>
<feature type="compositionally biased region" description="Polar residues" evidence="2">
    <location>
        <begin position="1"/>
        <end position="17"/>
    </location>
</feature>
<accession>A0A8J5F399</accession>
<name>A0A8J5F399_ZINOF</name>
<evidence type="ECO:0000256" key="1">
    <source>
        <dbReference type="RuleBase" id="RU367031"/>
    </source>
</evidence>
<dbReference type="AlphaFoldDB" id="A0A8J5F399"/>
<feature type="region of interest" description="Disordered" evidence="2">
    <location>
        <begin position="1"/>
        <end position="137"/>
    </location>
</feature>
<keyword evidence="1" id="KW-0238">DNA-binding</keyword>
<dbReference type="InterPro" id="IPR039605">
    <property type="entry name" value="AHL"/>
</dbReference>
<feature type="domain" description="PPC" evidence="3">
    <location>
        <begin position="145"/>
        <end position="281"/>
    </location>
</feature>
<dbReference type="Proteomes" id="UP000734854">
    <property type="component" value="Unassembled WGS sequence"/>
</dbReference>
<keyword evidence="1" id="KW-0805">Transcription regulation</keyword>
<gene>
    <name evidence="4" type="ORF">ZIOFF_057962</name>
</gene>
<dbReference type="PROSITE" id="PS51742">
    <property type="entry name" value="PPC"/>
    <property type="match status" value="1"/>
</dbReference>
<protein>
    <recommendedName>
        <fullName evidence="1">AT-hook motif nuclear-localized protein</fullName>
    </recommendedName>
</protein>
<keyword evidence="5" id="KW-1185">Reference proteome</keyword>
<keyword evidence="1" id="KW-0539">Nucleus</keyword>
<feature type="region of interest" description="Disordered" evidence="2">
    <location>
        <begin position="273"/>
        <end position="315"/>
    </location>
</feature>
<dbReference type="InterPro" id="IPR005175">
    <property type="entry name" value="PPC_dom"/>
</dbReference>
<feature type="compositionally biased region" description="Basic residues" evidence="2">
    <location>
        <begin position="124"/>
        <end position="137"/>
    </location>
</feature>
<comment type="domain">
    <text evidence="1">The PPC domain mediates interactions between AHL proteins.</text>
</comment>
<dbReference type="EMBL" id="JACMSC010000016">
    <property type="protein sequence ID" value="KAG6481362.1"/>
    <property type="molecule type" value="Genomic_DNA"/>
</dbReference>